<sequence>MRWEKFGTDQYMKAVEIAEHWTWLEPAIHKIMAGGKSVDAARTEVVSLYLVKLHGSWSVNPNEATRCTSLLKRLDQMRRGGFDLILGARTAGLDAILRSLPRTFSPVQLRKWYGLYEPAIQDIKRRTTEPHDFTTWSTRWKFIREAEAFAAKPGQPEFDLLKTASSSGHLIALAEYRYGGFDKLNKWRFIHHRVEGPAGRH</sequence>
<evidence type="ECO:0000313" key="1">
    <source>
        <dbReference type="EMBL" id="EON69629.1"/>
    </source>
</evidence>
<organism evidence="1 2">
    <name type="scientific">Coniosporium apollinis (strain CBS 100218)</name>
    <name type="common">Rock-inhabiting black yeast</name>
    <dbReference type="NCBI Taxonomy" id="1168221"/>
    <lineage>
        <taxon>Eukaryota</taxon>
        <taxon>Fungi</taxon>
        <taxon>Dikarya</taxon>
        <taxon>Ascomycota</taxon>
        <taxon>Pezizomycotina</taxon>
        <taxon>Dothideomycetes</taxon>
        <taxon>Dothideomycetes incertae sedis</taxon>
        <taxon>Coniosporium</taxon>
    </lineage>
</organism>
<dbReference type="RefSeq" id="XP_007784946.1">
    <property type="nucleotide sequence ID" value="XM_007786756.1"/>
</dbReference>
<dbReference type="AlphaFoldDB" id="R7Z6K7"/>
<accession>R7Z6K7</accession>
<name>R7Z6K7_CONA1</name>
<reference evidence="2" key="1">
    <citation type="submission" date="2012-06" db="EMBL/GenBank/DDBJ databases">
        <title>The genome sequence of Coniosporium apollinis CBS 100218.</title>
        <authorList>
            <consortium name="The Broad Institute Genome Sequencing Platform"/>
            <person name="Cuomo C."/>
            <person name="Gorbushina A."/>
            <person name="Noack S."/>
            <person name="Walker B."/>
            <person name="Young S.K."/>
            <person name="Zeng Q."/>
            <person name="Gargeya S."/>
            <person name="Fitzgerald M."/>
            <person name="Haas B."/>
            <person name="Abouelleil A."/>
            <person name="Alvarado L."/>
            <person name="Arachchi H.M."/>
            <person name="Berlin A.M."/>
            <person name="Chapman S.B."/>
            <person name="Goldberg J."/>
            <person name="Griggs A."/>
            <person name="Gujja S."/>
            <person name="Hansen M."/>
            <person name="Howarth C."/>
            <person name="Imamovic A."/>
            <person name="Larimer J."/>
            <person name="McCowan C."/>
            <person name="Montmayeur A."/>
            <person name="Murphy C."/>
            <person name="Neiman D."/>
            <person name="Pearson M."/>
            <person name="Priest M."/>
            <person name="Roberts A."/>
            <person name="Saif S."/>
            <person name="Shea T."/>
            <person name="Sisk P."/>
            <person name="Sykes S."/>
            <person name="Wortman J."/>
            <person name="Nusbaum C."/>
            <person name="Birren B."/>
        </authorList>
    </citation>
    <scope>NUCLEOTIDE SEQUENCE [LARGE SCALE GENOMIC DNA]</scope>
    <source>
        <strain evidence="2">CBS 100218</strain>
    </source>
</reference>
<dbReference type="GeneID" id="19906200"/>
<evidence type="ECO:0000313" key="2">
    <source>
        <dbReference type="Proteomes" id="UP000016924"/>
    </source>
</evidence>
<dbReference type="EMBL" id="JH767620">
    <property type="protein sequence ID" value="EON69629.1"/>
    <property type="molecule type" value="Genomic_DNA"/>
</dbReference>
<dbReference type="Proteomes" id="UP000016924">
    <property type="component" value="Unassembled WGS sequence"/>
</dbReference>
<proteinExistence type="predicted"/>
<dbReference type="HOGENOM" id="CLU_1360328_0_0_1"/>
<keyword evidence="2" id="KW-1185">Reference proteome</keyword>
<protein>
    <submittedName>
        <fullName evidence="1">Uncharacterized protein</fullName>
    </submittedName>
</protein>
<gene>
    <name evidence="1" type="ORF">W97_08889</name>
</gene>